<proteinExistence type="predicted"/>
<dbReference type="InterPro" id="IPR002716">
    <property type="entry name" value="PIN_dom"/>
</dbReference>
<dbReference type="Proteomes" id="UP000230922">
    <property type="component" value="Unassembled WGS sequence"/>
</dbReference>
<dbReference type="NCBIfam" id="TIGR00305">
    <property type="entry name" value="putative toxin-antitoxin system toxin component, PIN family"/>
    <property type="match status" value="1"/>
</dbReference>
<accession>A0A2H0VDD5</accession>
<organism evidence="2 3">
    <name type="scientific">Candidatus Doudnabacteria bacterium CG10_big_fil_rev_8_21_14_0_10_42_18</name>
    <dbReference type="NCBI Taxonomy" id="1974552"/>
    <lineage>
        <taxon>Bacteria</taxon>
        <taxon>Candidatus Doudnaibacteriota</taxon>
    </lineage>
</organism>
<dbReference type="Pfam" id="PF13470">
    <property type="entry name" value="PIN_3"/>
    <property type="match status" value="1"/>
</dbReference>
<reference evidence="3" key="1">
    <citation type="submission" date="2017-09" db="EMBL/GenBank/DDBJ databases">
        <title>Depth-based differentiation of microbial function through sediment-hosted aquifers and enrichment of novel symbionts in the deep terrestrial subsurface.</title>
        <authorList>
            <person name="Probst A.J."/>
            <person name="Ladd B."/>
            <person name="Jarett J.K."/>
            <person name="Geller-Mcgrath D.E."/>
            <person name="Sieber C.M.K."/>
            <person name="Emerson J.B."/>
            <person name="Anantharaman K."/>
            <person name="Thomas B.C."/>
            <person name="Malmstrom R."/>
            <person name="Stieglmeier M."/>
            <person name="Klingl A."/>
            <person name="Woyke T."/>
            <person name="Ryan C.M."/>
            <person name="Banfield J.F."/>
        </authorList>
    </citation>
    <scope>NUCLEOTIDE SEQUENCE [LARGE SCALE GENOMIC DNA]</scope>
</reference>
<dbReference type="EMBL" id="PFAK01000022">
    <property type="protein sequence ID" value="PIR96369.1"/>
    <property type="molecule type" value="Genomic_DNA"/>
</dbReference>
<dbReference type="PANTHER" id="PTHR34610:SF3">
    <property type="entry name" value="SSL7007 PROTEIN"/>
    <property type="match status" value="1"/>
</dbReference>
<gene>
    <name evidence="2" type="ORF">COT92_01455</name>
</gene>
<evidence type="ECO:0000313" key="3">
    <source>
        <dbReference type="Proteomes" id="UP000230922"/>
    </source>
</evidence>
<dbReference type="Gene3D" id="3.40.50.1010">
    <property type="entry name" value="5'-nuclease"/>
    <property type="match status" value="1"/>
</dbReference>
<feature type="domain" description="PIN" evidence="1">
    <location>
        <begin position="1"/>
        <end position="110"/>
    </location>
</feature>
<dbReference type="PANTHER" id="PTHR34610">
    <property type="entry name" value="SSL7007 PROTEIN"/>
    <property type="match status" value="1"/>
</dbReference>
<comment type="caution">
    <text evidence="2">The sequence shown here is derived from an EMBL/GenBank/DDBJ whole genome shotgun (WGS) entry which is preliminary data.</text>
</comment>
<sequence length="148" mass="17264">MKIVIDTNVLINGFKDDYSYEKKIIDEVINGNIEAFANKQTFQENKLLLSKIIKSDDYRKQLNDFFAQAGSVINKRRIRAVRDPEDNKILESAVEAKADYLITSDNDLLTMTKYQNVKIVTPGQFWVKYKDEGMDLWRKWTNFISNGK</sequence>
<dbReference type="AlphaFoldDB" id="A0A2H0VDD5"/>
<evidence type="ECO:0000259" key="1">
    <source>
        <dbReference type="SMART" id="SM00670"/>
    </source>
</evidence>
<dbReference type="InterPro" id="IPR029060">
    <property type="entry name" value="PIN-like_dom_sf"/>
</dbReference>
<evidence type="ECO:0000313" key="2">
    <source>
        <dbReference type="EMBL" id="PIR96369.1"/>
    </source>
</evidence>
<dbReference type="SMART" id="SM00670">
    <property type="entry name" value="PINc"/>
    <property type="match status" value="1"/>
</dbReference>
<dbReference type="SUPFAM" id="SSF88723">
    <property type="entry name" value="PIN domain-like"/>
    <property type="match status" value="1"/>
</dbReference>
<protein>
    <submittedName>
        <fullName evidence="2">Putative toxin-antitoxin system toxin component, PIN family</fullName>
    </submittedName>
</protein>
<name>A0A2H0VDD5_9BACT</name>
<dbReference type="InterPro" id="IPR002850">
    <property type="entry name" value="PIN_toxin-like"/>
</dbReference>